<evidence type="ECO:0000256" key="2">
    <source>
        <dbReference type="ARBA" id="ARBA00022515"/>
    </source>
</evidence>
<evidence type="ECO:0000256" key="9">
    <source>
        <dbReference type="ARBA" id="ARBA00023235"/>
    </source>
</evidence>
<accession>A0ABU8DMD4</accession>
<comment type="caution">
    <text evidence="14">The sequence shown here is derived from an EMBL/GenBank/DDBJ whole genome shotgun (WGS) entry which is preliminary data.</text>
</comment>
<keyword evidence="3" id="KW-0235">DNA replication</keyword>
<evidence type="ECO:0000256" key="12">
    <source>
        <dbReference type="SAM" id="MobiDB-lite"/>
    </source>
</evidence>
<evidence type="ECO:0000259" key="13">
    <source>
        <dbReference type="PROSITE" id="PS51199"/>
    </source>
</evidence>
<feature type="region of interest" description="Disordered" evidence="12">
    <location>
        <begin position="438"/>
        <end position="460"/>
    </location>
</feature>
<reference evidence="14 15" key="1">
    <citation type="submission" date="2024-02" db="EMBL/GenBank/DDBJ databases">
        <title>First report Erwinia aphidicola in onion in Chile.</title>
        <authorList>
            <person name="Valenzuela M."/>
            <person name="Pena M."/>
            <person name="Dutta B."/>
        </authorList>
    </citation>
    <scope>NUCLEOTIDE SEQUENCE [LARGE SCALE GENOMIC DNA]</scope>
    <source>
        <strain evidence="14 15">QCJ3A</strain>
    </source>
</reference>
<keyword evidence="8" id="KW-0238">DNA-binding</keyword>
<dbReference type="Gene3D" id="1.10.860.10">
    <property type="entry name" value="DNAb Helicase, Chain A"/>
    <property type="match status" value="1"/>
</dbReference>
<keyword evidence="7" id="KW-0067">ATP-binding</keyword>
<evidence type="ECO:0000313" key="14">
    <source>
        <dbReference type="EMBL" id="MEI2684671.1"/>
    </source>
</evidence>
<comment type="similarity">
    <text evidence="1">Belongs to the helicase family. DnaB subfamily.</text>
</comment>
<evidence type="ECO:0000256" key="8">
    <source>
        <dbReference type="ARBA" id="ARBA00023125"/>
    </source>
</evidence>
<organism evidence="14 15">
    <name type="scientific">Erwinia aphidicola</name>
    <dbReference type="NCBI Taxonomy" id="68334"/>
    <lineage>
        <taxon>Bacteria</taxon>
        <taxon>Pseudomonadati</taxon>
        <taxon>Pseudomonadota</taxon>
        <taxon>Gammaproteobacteria</taxon>
        <taxon>Enterobacterales</taxon>
        <taxon>Erwiniaceae</taxon>
        <taxon>Erwinia</taxon>
    </lineage>
</organism>
<evidence type="ECO:0000256" key="11">
    <source>
        <dbReference type="ARBA" id="ARBA00048954"/>
    </source>
</evidence>
<evidence type="ECO:0000256" key="1">
    <source>
        <dbReference type="ARBA" id="ARBA00008428"/>
    </source>
</evidence>
<dbReference type="PROSITE" id="PS51199">
    <property type="entry name" value="SF4_HELICASE"/>
    <property type="match status" value="1"/>
</dbReference>
<dbReference type="PANTHER" id="PTHR30153">
    <property type="entry name" value="REPLICATIVE DNA HELICASE DNAB"/>
    <property type="match status" value="1"/>
</dbReference>
<dbReference type="InterPro" id="IPR027417">
    <property type="entry name" value="P-loop_NTPase"/>
</dbReference>
<dbReference type="Pfam" id="PF03796">
    <property type="entry name" value="DnaB_C"/>
    <property type="match status" value="1"/>
</dbReference>
<dbReference type="RefSeq" id="WP_336204533.1">
    <property type="nucleotide sequence ID" value="NZ_JBANEI010000038.1"/>
</dbReference>
<comment type="catalytic activity">
    <reaction evidence="11">
        <text>ATP + H2O = ADP + phosphate + H(+)</text>
        <dbReference type="Rhea" id="RHEA:13065"/>
        <dbReference type="ChEBI" id="CHEBI:15377"/>
        <dbReference type="ChEBI" id="CHEBI:15378"/>
        <dbReference type="ChEBI" id="CHEBI:30616"/>
        <dbReference type="ChEBI" id="CHEBI:43474"/>
        <dbReference type="ChEBI" id="CHEBI:456216"/>
        <dbReference type="EC" id="5.6.2.3"/>
    </reaction>
</comment>
<keyword evidence="2" id="KW-0639">Primosome</keyword>
<dbReference type="CDD" id="cd00984">
    <property type="entry name" value="DnaB_C"/>
    <property type="match status" value="1"/>
</dbReference>
<sequence length="460" mass="50182">MSKIWRDEDMEGAVIGAMLLRGADNEVMDVISSLPASAFDVWQYREIFQGICDQARSKGVIDPILLGENLPQHAALIYESGRKTWSPASLKSYSGQLKRFASLRDAQAALSDAMIRLNAAPNSDMGIAALEEVKALVAAIQTDAQAVRPVALDELLPAVISRLEEKVQGDAAGRTILTGIEDLDAITGGFDQTDLILLAGRPSMGKTESVLDIIDKISASGGGVLLFSMEMAAIQIAERHVSAAGGFSASKLKSSDRLCDEDWARISHGIGRMTGRPIWIVDAADLNVEEIKQIAITHKQQHPETALIAIDYLRLIQLKSSSRHDLAVGEVSKGLKSLAKTIRTPVMALSQLSRNVEQRPNKRPVNADLKDSGEIEADADIIMMLYRDEVYDPESPARGIAEINITKNRNGALGTVYRRFHNGHFHDIDQAEAQSRCREQVQPKSSNNRSYARGAANAHR</sequence>
<dbReference type="PANTHER" id="PTHR30153:SF2">
    <property type="entry name" value="REPLICATIVE DNA HELICASE"/>
    <property type="match status" value="1"/>
</dbReference>
<keyword evidence="6" id="KW-0347">Helicase</keyword>
<evidence type="ECO:0000256" key="7">
    <source>
        <dbReference type="ARBA" id="ARBA00022840"/>
    </source>
</evidence>
<proteinExistence type="inferred from homology"/>
<dbReference type="InterPro" id="IPR036185">
    <property type="entry name" value="DNA_heli_DnaB-like_N_sf"/>
</dbReference>
<dbReference type="SUPFAM" id="SSF48024">
    <property type="entry name" value="N-terminal domain of DnaB helicase"/>
    <property type="match status" value="1"/>
</dbReference>
<evidence type="ECO:0000256" key="10">
    <source>
        <dbReference type="ARBA" id="ARBA00044969"/>
    </source>
</evidence>
<gene>
    <name evidence="14" type="ORF">V8N49_23960</name>
</gene>
<protein>
    <recommendedName>
        <fullName evidence="10">DNA 5'-3' helicase</fullName>
        <ecNumber evidence="10">5.6.2.3</ecNumber>
    </recommendedName>
</protein>
<keyword evidence="9" id="KW-0413">Isomerase</keyword>
<name>A0ABU8DMD4_ERWAP</name>
<dbReference type="EC" id="5.6.2.3" evidence="10"/>
<dbReference type="InterPro" id="IPR016136">
    <property type="entry name" value="DNA_helicase_N/primase_C"/>
</dbReference>
<keyword evidence="5" id="KW-0378">Hydrolase</keyword>
<keyword evidence="4" id="KW-0547">Nucleotide-binding</keyword>
<evidence type="ECO:0000256" key="6">
    <source>
        <dbReference type="ARBA" id="ARBA00022806"/>
    </source>
</evidence>
<evidence type="ECO:0000256" key="3">
    <source>
        <dbReference type="ARBA" id="ARBA00022705"/>
    </source>
</evidence>
<dbReference type="Gene3D" id="3.40.50.300">
    <property type="entry name" value="P-loop containing nucleotide triphosphate hydrolases"/>
    <property type="match status" value="1"/>
</dbReference>
<dbReference type="InterPro" id="IPR007694">
    <property type="entry name" value="DNA_helicase_DnaB-like_C"/>
</dbReference>
<dbReference type="SUPFAM" id="SSF52540">
    <property type="entry name" value="P-loop containing nucleoside triphosphate hydrolases"/>
    <property type="match status" value="1"/>
</dbReference>
<dbReference type="EMBL" id="JBANEI010000038">
    <property type="protein sequence ID" value="MEI2684671.1"/>
    <property type="molecule type" value="Genomic_DNA"/>
</dbReference>
<dbReference type="InterPro" id="IPR007693">
    <property type="entry name" value="DNA_helicase_DnaB-like_N"/>
</dbReference>
<dbReference type="Proteomes" id="UP001306592">
    <property type="component" value="Unassembled WGS sequence"/>
</dbReference>
<feature type="domain" description="SF4 helicase" evidence="13">
    <location>
        <begin position="169"/>
        <end position="434"/>
    </location>
</feature>
<dbReference type="Pfam" id="PF00772">
    <property type="entry name" value="DnaB"/>
    <property type="match status" value="1"/>
</dbReference>
<keyword evidence="15" id="KW-1185">Reference proteome</keyword>
<evidence type="ECO:0000256" key="5">
    <source>
        <dbReference type="ARBA" id="ARBA00022801"/>
    </source>
</evidence>
<evidence type="ECO:0000256" key="4">
    <source>
        <dbReference type="ARBA" id="ARBA00022741"/>
    </source>
</evidence>
<evidence type="ECO:0000313" key="15">
    <source>
        <dbReference type="Proteomes" id="UP001306592"/>
    </source>
</evidence>